<feature type="region of interest" description="Disordered" evidence="1">
    <location>
        <begin position="1"/>
        <end position="27"/>
    </location>
</feature>
<comment type="caution">
    <text evidence="2">The sequence shown here is derived from an EMBL/GenBank/DDBJ whole genome shotgun (WGS) entry which is preliminary data.</text>
</comment>
<accession>A0AAX6I9J8</accession>
<organism evidence="2 3">
    <name type="scientific">Iris pallida</name>
    <name type="common">Sweet iris</name>
    <dbReference type="NCBI Taxonomy" id="29817"/>
    <lineage>
        <taxon>Eukaryota</taxon>
        <taxon>Viridiplantae</taxon>
        <taxon>Streptophyta</taxon>
        <taxon>Embryophyta</taxon>
        <taxon>Tracheophyta</taxon>
        <taxon>Spermatophyta</taxon>
        <taxon>Magnoliopsida</taxon>
        <taxon>Liliopsida</taxon>
        <taxon>Asparagales</taxon>
        <taxon>Iridaceae</taxon>
        <taxon>Iridoideae</taxon>
        <taxon>Irideae</taxon>
        <taxon>Iris</taxon>
    </lineage>
</organism>
<evidence type="ECO:0000313" key="3">
    <source>
        <dbReference type="Proteomes" id="UP001140949"/>
    </source>
</evidence>
<feature type="region of interest" description="Disordered" evidence="1">
    <location>
        <begin position="50"/>
        <end position="80"/>
    </location>
</feature>
<keyword evidence="2" id="KW-0418">Kinase</keyword>
<keyword evidence="2" id="KW-0808">Transferase</keyword>
<dbReference type="GO" id="GO:0016301">
    <property type="term" value="F:kinase activity"/>
    <property type="evidence" value="ECO:0007669"/>
    <property type="project" value="UniProtKB-KW"/>
</dbReference>
<feature type="compositionally biased region" description="Low complexity" evidence="1">
    <location>
        <begin position="59"/>
        <end position="80"/>
    </location>
</feature>
<evidence type="ECO:0000256" key="1">
    <source>
        <dbReference type="SAM" id="MobiDB-lite"/>
    </source>
</evidence>
<reference evidence="2" key="2">
    <citation type="submission" date="2023-04" db="EMBL/GenBank/DDBJ databases">
        <authorList>
            <person name="Bruccoleri R.E."/>
            <person name="Oakeley E.J."/>
            <person name="Faust A.-M."/>
            <person name="Dessus-Babus S."/>
            <person name="Altorfer M."/>
            <person name="Burckhardt D."/>
            <person name="Oertli M."/>
            <person name="Naumann U."/>
            <person name="Petersen F."/>
            <person name="Wong J."/>
        </authorList>
    </citation>
    <scope>NUCLEOTIDE SEQUENCE</scope>
    <source>
        <strain evidence="2">GSM-AAB239-AS_SAM_17_03QT</strain>
        <tissue evidence="2">Leaf</tissue>
    </source>
</reference>
<protein>
    <submittedName>
        <fullName evidence="2">Proline-rich receptor-like protein kinase PERK12</fullName>
    </submittedName>
</protein>
<reference evidence="2" key="1">
    <citation type="journal article" date="2023" name="GigaByte">
        <title>Genome assembly of the bearded iris, Iris pallida Lam.</title>
        <authorList>
            <person name="Bruccoleri R.E."/>
            <person name="Oakeley E.J."/>
            <person name="Faust A.M.E."/>
            <person name="Altorfer M."/>
            <person name="Dessus-Babus S."/>
            <person name="Burckhardt D."/>
            <person name="Oertli M."/>
            <person name="Naumann U."/>
            <person name="Petersen F."/>
            <person name="Wong J."/>
        </authorList>
    </citation>
    <scope>NUCLEOTIDE SEQUENCE</scope>
    <source>
        <strain evidence="2">GSM-AAB239-AS_SAM_17_03QT</strain>
    </source>
</reference>
<keyword evidence="3" id="KW-1185">Reference proteome</keyword>
<name>A0AAX6I9J8_IRIPA</name>
<evidence type="ECO:0000313" key="2">
    <source>
        <dbReference type="EMBL" id="KAJ6849681.1"/>
    </source>
</evidence>
<proteinExistence type="predicted"/>
<sequence>MSSSLAEPDLPSAVAELGHPPAGRPASSFFFTHPPSITIIFPLHSITTTSFNQPPPLPSQQIAQPPCQAAPQSSQARRAALYAQQPPVYCRPPHTAARHQ</sequence>
<gene>
    <name evidence="2" type="ORF">M6B38_268205</name>
</gene>
<dbReference type="AlphaFoldDB" id="A0AAX6I9J8"/>
<dbReference type="EMBL" id="JANAVB010003400">
    <property type="protein sequence ID" value="KAJ6849681.1"/>
    <property type="molecule type" value="Genomic_DNA"/>
</dbReference>
<keyword evidence="2" id="KW-0675">Receptor</keyword>
<dbReference type="Proteomes" id="UP001140949">
    <property type="component" value="Unassembled WGS sequence"/>
</dbReference>